<evidence type="ECO:0000313" key="2">
    <source>
        <dbReference type="Proteomes" id="UP001501588"/>
    </source>
</evidence>
<dbReference type="EMBL" id="BAAAFZ010000001">
    <property type="protein sequence ID" value="GAA0566138.1"/>
    <property type="molecule type" value="Genomic_DNA"/>
</dbReference>
<gene>
    <name evidence="1" type="ORF">GCM10009416_00080</name>
</gene>
<sequence length="106" mass="11115">MSATAGRDGAERAGSVTDADRLTALRFAIGRPGWRVEALTTARGEAFLRITTTDQGTGAVRAWSVTRTREGLLVGDGTSGERLLAVPAMREALVEIWEATVGAAAD</sequence>
<organism evidence="1 2">
    <name type="scientific">Craurococcus roseus</name>
    <dbReference type="NCBI Taxonomy" id="77585"/>
    <lineage>
        <taxon>Bacteria</taxon>
        <taxon>Pseudomonadati</taxon>
        <taxon>Pseudomonadota</taxon>
        <taxon>Alphaproteobacteria</taxon>
        <taxon>Acetobacterales</taxon>
        <taxon>Acetobacteraceae</taxon>
        <taxon>Craurococcus</taxon>
    </lineage>
</organism>
<keyword evidence="2" id="KW-1185">Reference proteome</keyword>
<comment type="caution">
    <text evidence="1">The sequence shown here is derived from an EMBL/GenBank/DDBJ whole genome shotgun (WGS) entry which is preliminary data.</text>
</comment>
<dbReference type="RefSeq" id="WP_343893072.1">
    <property type="nucleotide sequence ID" value="NZ_BAAAFZ010000001.1"/>
</dbReference>
<dbReference type="Proteomes" id="UP001501588">
    <property type="component" value="Unassembled WGS sequence"/>
</dbReference>
<protein>
    <submittedName>
        <fullName evidence="1">Uncharacterized protein</fullName>
    </submittedName>
</protein>
<proteinExistence type="predicted"/>
<accession>A0ABN1EI25</accession>
<reference evidence="1 2" key="1">
    <citation type="journal article" date="2019" name="Int. J. Syst. Evol. Microbiol.">
        <title>The Global Catalogue of Microorganisms (GCM) 10K type strain sequencing project: providing services to taxonomists for standard genome sequencing and annotation.</title>
        <authorList>
            <consortium name="The Broad Institute Genomics Platform"/>
            <consortium name="The Broad Institute Genome Sequencing Center for Infectious Disease"/>
            <person name="Wu L."/>
            <person name="Ma J."/>
        </authorList>
    </citation>
    <scope>NUCLEOTIDE SEQUENCE [LARGE SCALE GENOMIC DNA]</scope>
    <source>
        <strain evidence="1 2">JCM 9933</strain>
    </source>
</reference>
<name>A0ABN1EI25_9PROT</name>
<evidence type="ECO:0000313" key="1">
    <source>
        <dbReference type="EMBL" id="GAA0566138.1"/>
    </source>
</evidence>